<evidence type="ECO:0000313" key="1">
    <source>
        <dbReference type="EMBL" id="MBX24553.1"/>
    </source>
</evidence>
<dbReference type="AlphaFoldDB" id="A0A2P2M2W3"/>
<reference evidence="1" key="1">
    <citation type="submission" date="2018-02" db="EMBL/GenBank/DDBJ databases">
        <title>Rhizophora mucronata_Transcriptome.</title>
        <authorList>
            <person name="Meera S.P."/>
            <person name="Sreeshan A."/>
            <person name="Augustine A."/>
        </authorList>
    </citation>
    <scope>NUCLEOTIDE SEQUENCE</scope>
    <source>
        <tissue evidence="1">Leaf</tissue>
    </source>
</reference>
<name>A0A2P2M2W3_RHIMU</name>
<dbReference type="EMBL" id="GGEC01044069">
    <property type="protein sequence ID" value="MBX24553.1"/>
    <property type="molecule type" value="Transcribed_RNA"/>
</dbReference>
<accession>A0A2P2M2W3</accession>
<sequence length="49" mass="5627">MLRKTFFNSHQSASFPNRSVDCGPIKWPNTAQIYHLSTNSFLCKHLSCL</sequence>
<keyword evidence="1" id="KW-0670">Pyruvate</keyword>
<protein>
    <submittedName>
        <fullName evidence="1">Pyruvate dehydrogenase</fullName>
    </submittedName>
</protein>
<proteinExistence type="predicted"/>
<organism evidence="1">
    <name type="scientific">Rhizophora mucronata</name>
    <name type="common">Asiatic mangrove</name>
    <dbReference type="NCBI Taxonomy" id="61149"/>
    <lineage>
        <taxon>Eukaryota</taxon>
        <taxon>Viridiplantae</taxon>
        <taxon>Streptophyta</taxon>
        <taxon>Embryophyta</taxon>
        <taxon>Tracheophyta</taxon>
        <taxon>Spermatophyta</taxon>
        <taxon>Magnoliopsida</taxon>
        <taxon>eudicotyledons</taxon>
        <taxon>Gunneridae</taxon>
        <taxon>Pentapetalae</taxon>
        <taxon>rosids</taxon>
        <taxon>fabids</taxon>
        <taxon>Malpighiales</taxon>
        <taxon>Rhizophoraceae</taxon>
        <taxon>Rhizophora</taxon>
    </lineage>
</organism>